<dbReference type="AlphaFoldDB" id="A0A398D4J1"/>
<dbReference type="PANTHER" id="PTHR43187">
    <property type="entry name" value="GLUTAMINE AMIDOTRANSFERASE DUG3-RELATED"/>
    <property type="match status" value="1"/>
</dbReference>
<dbReference type="CDD" id="cd01908">
    <property type="entry name" value="YafJ"/>
    <property type="match status" value="1"/>
</dbReference>
<dbReference type="EMBL" id="QXIU01000180">
    <property type="protein sequence ID" value="RIE09065.1"/>
    <property type="molecule type" value="Genomic_DNA"/>
</dbReference>
<dbReference type="InterPro" id="IPR052373">
    <property type="entry name" value="Gamma-glu_amide_hydrolase"/>
</dbReference>
<evidence type="ECO:0000313" key="6">
    <source>
        <dbReference type="Proteomes" id="UP000266489"/>
    </source>
</evidence>
<protein>
    <submittedName>
        <fullName evidence="4">Class II glutamine amidotransferase</fullName>
    </submittedName>
</protein>
<dbReference type="InterPro" id="IPR017932">
    <property type="entry name" value="GATase_2_dom"/>
</dbReference>
<comment type="caution">
    <text evidence="4">The sequence shown here is derived from an EMBL/GenBank/DDBJ whole genome shotgun (WGS) entry which is preliminary data.</text>
</comment>
<evidence type="ECO:0000313" key="3">
    <source>
        <dbReference type="EMBL" id="RIE09065.1"/>
    </source>
</evidence>
<dbReference type="Gene3D" id="3.60.20.10">
    <property type="entry name" value="Glutamine Phosphoribosylpyrophosphate, subunit 1, domain 1"/>
    <property type="match status" value="1"/>
</dbReference>
<dbReference type="InterPro" id="IPR026869">
    <property type="entry name" value="EgtC-like"/>
</dbReference>
<dbReference type="Pfam" id="PF13230">
    <property type="entry name" value="GATase_4"/>
    <property type="match status" value="1"/>
</dbReference>
<proteinExistence type="predicted"/>
<evidence type="ECO:0000313" key="4">
    <source>
        <dbReference type="EMBL" id="RIE09410.1"/>
    </source>
</evidence>
<dbReference type="PANTHER" id="PTHR43187:SF1">
    <property type="entry name" value="GLUTAMINE AMIDOTRANSFERASE DUG3-RELATED"/>
    <property type="match status" value="1"/>
</dbReference>
<dbReference type="Proteomes" id="UP000266489">
    <property type="component" value="Unassembled WGS sequence"/>
</dbReference>
<sequence>MLGGCGWLAGGGTLMCRMFGIVTTKSQSIAPWMTGVEPSLRSLAIADKSGEPNPDGWGVAWYDDGQDCPHVVKDPRPAYESPLFEQTVREVSARVALAHVRRSSGTSPELANTHPFVAGRWSFCHNGYCSRERLIEHLLPKFRNSLEGENDSEVYFALLLQHLESVADPLDALRGAVHEVMSVGDFTGLNFLLCDGQCMYAFHYSTDPERHSMYLQHQSGRELVASEPLGTGSWEELPNGSLAVLTPTGHTLASLI</sequence>
<evidence type="ECO:0000313" key="5">
    <source>
        <dbReference type="Proteomes" id="UP000266260"/>
    </source>
</evidence>
<dbReference type="InterPro" id="IPR029055">
    <property type="entry name" value="Ntn_hydrolases_N"/>
</dbReference>
<dbReference type="OrthoDB" id="9804310at2"/>
<dbReference type="EMBL" id="QXIT01000049">
    <property type="protein sequence ID" value="RIE09410.1"/>
    <property type="molecule type" value="Genomic_DNA"/>
</dbReference>
<name>A0A398D4J1_9BACT</name>
<keyword evidence="5" id="KW-1185">Reference proteome</keyword>
<keyword evidence="1 4" id="KW-0315">Glutamine amidotransferase</keyword>
<evidence type="ECO:0000259" key="2">
    <source>
        <dbReference type="PROSITE" id="PS51278"/>
    </source>
</evidence>
<dbReference type="PROSITE" id="PS51278">
    <property type="entry name" value="GATASE_TYPE_2"/>
    <property type="match status" value="1"/>
</dbReference>
<organism evidence="4 5">
    <name type="scientific">Candidatus Cryosericum odellii</name>
    <dbReference type="NCBI Taxonomy" id="2290917"/>
    <lineage>
        <taxon>Bacteria</taxon>
        <taxon>Pseudomonadati</taxon>
        <taxon>Caldisericota/Cryosericota group</taxon>
        <taxon>Candidatus Cryosericota</taxon>
        <taxon>Candidatus Cryosericia</taxon>
        <taxon>Candidatus Cryosericales</taxon>
        <taxon>Candidatus Cryosericaceae</taxon>
        <taxon>Candidatus Cryosericum</taxon>
    </lineage>
</organism>
<dbReference type="GO" id="GO:0016740">
    <property type="term" value="F:transferase activity"/>
    <property type="evidence" value="ECO:0007669"/>
    <property type="project" value="UniProtKB-KW"/>
</dbReference>
<feature type="domain" description="Glutamine amidotransferase type-2" evidence="2">
    <location>
        <begin position="16"/>
        <end position="248"/>
    </location>
</feature>
<dbReference type="InterPro" id="IPR013087">
    <property type="entry name" value="Znf_C2H2_type"/>
</dbReference>
<gene>
    <name evidence="3" type="ORF">SMC5_07265</name>
    <name evidence="4" type="ORF">SMC6_02805</name>
</gene>
<reference evidence="5 6" key="1">
    <citation type="submission" date="2018-09" db="EMBL/GenBank/DDBJ databases">
        <title>Discovery and Ecogenomic Context for Candidatus Cryosericales, a Global Caldiserica Order Active in Thawing Permafrost.</title>
        <authorList>
            <person name="Martinez M.A."/>
            <person name="Woodcroft B.J."/>
            <person name="Ignacio Espinoza J.C."/>
            <person name="Zayed A."/>
            <person name="Singleton C.M."/>
            <person name="Boyd J."/>
            <person name="Li Y.-F."/>
            <person name="Purvine S."/>
            <person name="Maughan H."/>
            <person name="Hodgkins S.B."/>
            <person name="Anderson D."/>
            <person name="Sederholm M."/>
            <person name="Temperton B."/>
            <person name="Saleska S.R."/>
            <person name="Tyson G.W."/>
            <person name="Rich V.I."/>
        </authorList>
    </citation>
    <scope>NUCLEOTIDE SEQUENCE [LARGE SCALE GENOMIC DNA]</scope>
    <source>
        <strain evidence="3 6">SMC5</strain>
        <strain evidence="4 5">SMC6</strain>
    </source>
</reference>
<accession>A0A398D282</accession>
<accession>A0A398D4J1</accession>
<keyword evidence="4" id="KW-0808">Transferase</keyword>
<dbReference type="SUPFAM" id="SSF56235">
    <property type="entry name" value="N-terminal nucleophile aminohydrolases (Ntn hydrolases)"/>
    <property type="match status" value="1"/>
</dbReference>
<dbReference type="Proteomes" id="UP000266260">
    <property type="component" value="Unassembled WGS sequence"/>
</dbReference>
<evidence type="ECO:0000256" key="1">
    <source>
        <dbReference type="ARBA" id="ARBA00022962"/>
    </source>
</evidence>
<dbReference type="PROSITE" id="PS00028">
    <property type="entry name" value="ZINC_FINGER_C2H2_1"/>
    <property type="match status" value="1"/>
</dbReference>